<gene>
    <name evidence="3" type="ORF">ACFQE9_11105</name>
</gene>
<dbReference type="CDD" id="cd02947">
    <property type="entry name" value="TRX_family"/>
    <property type="match status" value="1"/>
</dbReference>
<dbReference type="Proteomes" id="UP001596296">
    <property type="component" value="Unassembled WGS sequence"/>
</dbReference>
<feature type="domain" description="Thioredoxin" evidence="2">
    <location>
        <begin position="12"/>
        <end position="139"/>
    </location>
</feature>
<dbReference type="InterPro" id="IPR013766">
    <property type="entry name" value="Thioredoxin_domain"/>
</dbReference>
<dbReference type="Gene3D" id="3.40.30.10">
    <property type="entry name" value="Glutaredoxin"/>
    <property type="match status" value="1"/>
</dbReference>
<evidence type="ECO:0000313" key="3">
    <source>
        <dbReference type="EMBL" id="MFC6893146.1"/>
    </source>
</evidence>
<evidence type="ECO:0000259" key="2">
    <source>
        <dbReference type="PROSITE" id="PS51352"/>
    </source>
</evidence>
<reference evidence="3 4" key="1">
    <citation type="journal article" date="2019" name="Int. J. Syst. Evol. Microbiol.">
        <title>The Global Catalogue of Microorganisms (GCM) 10K type strain sequencing project: providing services to taxonomists for standard genome sequencing and annotation.</title>
        <authorList>
            <consortium name="The Broad Institute Genomics Platform"/>
            <consortium name="The Broad Institute Genome Sequencing Center for Infectious Disease"/>
            <person name="Wu L."/>
            <person name="Ma J."/>
        </authorList>
    </citation>
    <scope>NUCLEOTIDE SEQUENCE [LARGE SCALE GENOMIC DNA]</scope>
    <source>
        <strain evidence="3 4">SKJ47</strain>
    </source>
</reference>
<organism evidence="3 4">
    <name type="scientific">Halopenitus salinus</name>
    <dbReference type="NCBI Taxonomy" id="1198295"/>
    <lineage>
        <taxon>Archaea</taxon>
        <taxon>Methanobacteriati</taxon>
        <taxon>Methanobacteriota</taxon>
        <taxon>Stenosarchaea group</taxon>
        <taxon>Halobacteria</taxon>
        <taxon>Halobacteriales</taxon>
        <taxon>Haloferacaceae</taxon>
        <taxon>Halopenitus</taxon>
    </lineage>
</organism>
<protein>
    <submittedName>
        <fullName evidence="3">Thioredoxin family protein</fullName>
    </submittedName>
</protein>
<keyword evidence="4" id="KW-1185">Reference proteome</keyword>
<dbReference type="PANTHER" id="PTHR45663:SF11">
    <property type="entry name" value="GEO12009P1"/>
    <property type="match status" value="1"/>
</dbReference>
<dbReference type="PANTHER" id="PTHR45663">
    <property type="entry name" value="GEO12009P1"/>
    <property type="match status" value="1"/>
</dbReference>
<evidence type="ECO:0000256" key="1">
    <source>
        <dbReference type="SAM" id="MobiDB-lite"/>
    </source>
</evidence>
<accession>A0ABD5UUU7</accession>
<name>A0ABD5UUU7_9EURY</name>
<dbReference type="InterPro" id="IPR036249">
    <property type="entry name" value="Thioredoxin-like_sf"/>
</dbReference>
<dbReference type="PROSITE" id="PS51352">
    <property type="entry name" value="THIOREDOXIN_2"/>
    <property type="match status" value="1"/>
</dbReference>
<comment type="caution">
    <text evidence="3">The sequence shown here is derived from an EMBL/GenBank/DDBJ whole genome shotgun (WGS) entry which is preliminary data.</text>
</comment>
<dbReference type="EMBL" id="JBHSXL010000009">
    <property type="protein sequence ID" value="MFC6893146.1"/>
    <property type="molecule type" value="Genomic_DNA"/>
</dbReference>
<dbReference type="SUPFAM" id="SSF52833">
    <property type="entry name" value="Thioredoxin-like"/>
    <property type="match status" value="1"/>
</dbReference>
<evidence type="ECO:0000313" key="4">
    <source>
        <dbReference type="Proteomes" id="UP001596296"/>
    </source>
</evidence>
<proteinExistence type="predicted"/>
<feature type="region of interest" description="Disordered" evidence="1">
    <location>
        <begin position="1"/>
        <end position="35"/>
    </location>
</feature>
<sequence length="146" mass="15549">MTGESTIRGDTEGDSDTADGETAGIDTTDGDAPARPVEMHSAEELDAFLADHEIVLVEFHTEGCTLCESIQPVLGAVARAADVPVATINPRDDPELIERFTIASVPTLLVVVDGEPVDRLAEGFVGADRILEFLATHAPDRVPKER</sequence>
<dbReference type="AlphaFoldDB" id="A0ABD5UUU7"/>
<dbReference type="RefSeq" id="WP_379744404.1">
    <property type="nucleotide sequence ID" value="NZ_JBHSVN010000001.1"/>
</dbReference>
<dbReference type="Pfam" id="PF00085">
    <property type="entry name" value="Thioredoxin"/>
    <property type="match status" value="1"/>
</dbReference>